<dbReference type="GO" id="GO:0055052">
    <property type="term" value="C:ATP-binding cassette (ABC) transporter complex, substrate-binding subunit-containing"/>
    <property type="evidence" value="ECO:0007669"/>
    <property type="project" value="TreeGrafter"/>
</dbReference>
<dbReference type="GO" id="GO:0015768">
    <property type="term" value="P:maltose transport"/>
    <property type="evidence" value="ECO:0007669"/>
    <property type="project" value="TreeGrafter"/>
</dbReference>
<evidence type="ECO:0000256" key="3">
    <source>
        <dbReference type="ARBA" id="ARBA00022729"/>
    </source>
</evidence>
<keyword evidence="5" id="KW-1185">Reference proteome</keyword>
<dbReference type="PANTHER" id="PTHR30061:SF50">
    <property type="entry name" value="MALTOSE_MALTODEXTRIN-BINDING PERIPLASMIC PROTEIN"/>
    <property type="match status" value="1"/>
</dbReference>
<dbReference type="EMBL" id="JACHXK010000002">
    <property type="protein sequence ID" value="MBB3109037.1"/>
    <property type="molecule type" value="Genomic_DNA"/>
</dbReference>
<gene>
    <name evidence="4" type="ORF">FHS18_001089</name>
</gene>
<comment type="similarity">
    <text evidence="1">Belongs to the bacterial solute-binding protein 1 family.</text>
</comment>
<dbReference type="AlphaFoldDB" id="A0A7W5AUU5"/>
<dbReference type="InterPro" id="IPR006059">
    <property type="entry name" value="SBP"/>
</dbReference>
<proteinExistence type="inferred from homology"/>
<dbReference type="Gene3D" id="3.40.190.10">
    <property type="entry name" value="Periplasmic binding protein-like II"/>
    <property type="match status" value="1"/>
</dbReference>
<dbReference type="PANTHER" id="PTHR30061">
    <property type="entry name" value="MALTOSE-BINDING PERIPLASMIC PROTEIN"/>
    <property type="match status" value="1"/>
</dbReference>
<sequence>MDRRRVVVVLLGVFTASVALLFPLFAGNGLVEEPSEGRTNAQRPTQVNEVDQHIAVLHVTLAVNPSEFDHWTARTELFMQRNPDVQVVLRNEQPEAAELWSDQAQLGLASDIYLMENERIIDFAVKGYLRQMDDFYTGDRLNEQLKALTESLKWNNSIWGVPVDADPSIIVWHNGLLARAGLNRPPRSYEELVAVTEKLLTEDPSISPVGVELQDGRAVQTWLGAFAEIGGTVRDLEALDGNAVKRLQYLTTNSNGADSNRQLEERLHTGKLLSAVMPWSEYVRLSAELHAQLRIDEEASHYIWTGGRSFVVSSQSEEQEAALRWLGAMTESIEQQSRYSVTGRLPALNAIYRNQYDRGDVVLRPPYTMLAVMTKAAYSPVPDWWAKWQRWSSMWHQVDNSGLTEEGVQRIVAQWNQFLAKS</sequence>
<dbReference type="Pfam" id="PF13416">
    <property type="entry name" value="SBP_bac_8"/>
    <property type="match status" value="1"/>
</dbReference>
<organism evidence="4 5">
    <name type="scientific">Paenibacillus phyllosphaerae</name>
    <dbReference type="NCBI Taxonomy" id="274593"/>
    <lineage>
        <taxon>Bacteria</taxon>
        <taxon>Bacillati</taxon>
        <taxon>Bacillota</taxon>
        <taxon>Bacilli</taxon>
        <taxon>Bacillales</taxon>
        <taxon>Paenibacillaceae</taxon>
        <taxon>Paenibacillus</taxon>
    </lineage>
</organism>
<name>A0A7W5AUU5_9BACL</name>
<dbReference type="SUPFAM" id="SSF53850">
    <property type="entry name" value="Periplasmic binding protein-like II"/>
    <property type="match status" value="1"/>
</dbReference>
<comment type="caution">
    <text evidence="4">The sequence shown here is derived from an EMBL/GenBank/DDBJ whole genome shotgun (WGS) entry which is preliminary data.</text>
</comment>
<evidence type="ECO:0000256" key="2">
    <source>
        <dbReference type="ARBA" id="ARBA00022448"/>
    </source>
</evidence>
<keyword evidence="2" id="KW-0813">Transport</keyword>
<protein>
    <submittedName>
        <fullName evidence="4">ABC-type glycerol-3-phosphate transport system substrate-binding protein</fullName>
    </submittedName>
</protein>
<dbReference type="RefSeq" id="WP_183597749.1">
    <property type="nucleotide sequence ID" value="NZ_JACHXK010000002.1"/>
</dbReference>
<evidence type="ECO:0000256" key="1">
    <source>
        <dbReference type="ARBA" id="ARBA00008520"/>
    </source>
</evidence>
<dbReference type="GO" id="GO:0042956">
    <property type="term" value="P:maltodextrin transmembrane transport"/>
    <property type="evidence" value="ECO:0007669"/>
    <property type="project" value="TreeGrafter"/>
</dbReference>
<reference evidence="4 5" key="1">
    <citation type="submission" date="2020-08" db="EMBL/GenBank/DDBJ databases">
        <title>Genomic Encyclopedia of Type Strains, Phase III (KMG-III): the genomes of soil and plant-associated and newly described type strains.</title>
        <authorList>
            <person name="Whitman W."/>
        </authorList>
    </citation>
    <scope>NUCLEOTIDE SEQUENCE [LARGE SCALE GENOMIC DNA]</scope>
    <source>
        <strain evidence="4 5">CECT 5862</strain>
    </source>
</reference>
<accession>A0A7W5AUU5</accession>
<evidence type="ECO:0000313" key="5">
    <source>
        <dbReference type="Proteomes" id="UP000570361"/>
    </source>
</evidence>
<evidence type="ECO:0000313" key="4">
    <source>
        <dbReference type="EMBL" id="MBB3109037.1"/>
    </source>
</evidence>
<dbReference type="Proteomes" id="UP000570361">
    <property type="component" value="Unassembled WGS sequence"/>
</dbReference>
<keyword evidence="3" id="KW-0732">Signal</keyword>
<dbReference type="GO" id="GO:1901982">
    <property type="term" value="F:maltose binding"/>
    <property type="evidence" value="ECO:0007669"/>
    <property type="project" value="TreeGrafter"/>
</dbReference>